<feature type="region of interest" description="Disordered" evidence="1">
    <location>
        <begin position="127"/>
        <end position="152"/>
    </location>
</feature>
<dbReference type="AlphaFoldDB" id="A0A2I3GGR6"/>
<name>A0A2I3GGR6_NOMLE</name>
<reference evidence="2" key="2">
    <citation type="submission" date="2025-08" db="UniProtKB">
        <authorList>
            <consortium name="Ensembl"/>
        </authorList>
    </citation>
    <scope>IDENTIFICATION</scope>
</reference>
<feature type="compositionally biased region" description="Polar residues" evidence="1">
    <location>
        <begin position="127"/>
        <end position="136"/>
    </location>
</feature>
<evidence type="ECO:0000256" key="1">
    <source>
        <dbReference type="SAM" id="MobiDB-lite"/>
    </source>
</evidence>
<dbReference type="EMBL" id="ADFV01073954">
    <property type="status" value="NOT_ANNOTATED_CDS"/>
    <property type="molecule type" value="Genomic_DNA"/>
</dbReference>
<accession>A0A2I3GGR6</accession>
<reference evidence="2" key="3">
    <citation type="submission" date="2025-09" db="UniProtKB">
        <authorList>
            <consortium name="Ensembl"/>
        </authorList>
    </citation>
    <scope>IDENTIFICATION</scope>
</reference>
<feature type="region of interest" description="Disordered" evidence="1">
    <location>
        <begin position="1"/>
        <end position="28"/>
    </location>
</feature>
<gene>
    <name evidence="2" type="primary">TNFRSF10D</name>
</gene>
<dbReference type="FunCoup" id="A0A2I3GGR6">
    <property type="interactions" value="486"/>
</dbReference>
<keyword evidence="3" id="KW-1185">Reference proteome</keyword>
<proteinExistence type="predicted"/>
<organism evidence="2 3">
    <name type="scientific">Nomascus leucogenys</name>
    <name type="common">Northern white-cheeked gibbon</name>
    <name type="synonym">Hylobates leucogenys</name>
    <dbReference type="NCBI Taxonomy" id="61853"/>
    <lineage>
        <taxon>Eukaryota</taxon>
        <taxon>Metazoa</taxon>
        <taxon>Chordata</taxon>
        <taxon>Craniata</taxon>
        <taxon>Vertebrata</taxon>
        <taxon>Euteleostomi</taxon>
        <taxon>Mammalia</taxon>
        <taxon>Eutheria</taxon>
        <taxon>Euarchontoglires</taxon>
        <taxon>Primates</taxon>
        <taxon>Haplorrhini</taxon>
        <taxon>Catarrhini</taxon>
        <taxon>Hylobatidae</taxon>
        <taxon>Nomascus</taxon>
    </lineage>
</organism>
<protein>
    <submittedName>
        <fullName evidence="2">TNF receptor superfamily member 10d</fullName>
    </submittedName>
</protein>
<dbReference type="EMBL" id="ADFV01073955">
    <property type="status" value="NOT_ANNOTATED_CDS"/>
    <property type="molecule type" value="Genomic_DNA"/>
</dbReference>
<sequence length="226" mass="24766">MGLWGQSAPTASSARAGRYPGARTASGTRPWLLDPKTLKFVVFIVAVLLPVRADSATIRWQDEVPQQTVIPQQQRRSLKEEECPAGGGGGPECVHRVLFRRRSCPSQVPGVEDNARNETLTSRYLQPSQVSEQEIQGQELAEPTGVTVESPEEPQRLLEQAEAEGCQRRRLLVPMNDADPNEISTLLDASATLEEGHAKETIQDQLVGSEKLFYEEDEAGSATSCL</sequence>
<dbReference type="EMBL" id="ADFV01073956">
    <property type="status" value="NOT_ANNOTATED_CDS"/>
    <property type="molecule type" value="Genomic_DNA"/>
</dbReference>
<dbReference type="GeneTree" id="ENSGT00940000164831"/>
<reference evidence="2 3" key="1">
    <citation type="submission" date="2012-10" db="EMBL/GenBank/DDBJ databases">
        <authorList>
            <consortium name="Gibbon Genome Sequencing Consortium"/>
        </authorList>
    </citation>
    <scope>NUCLEOTIDE SEQUENCE [LARGE SCALE GENOMIC DNA]</scope>
</reference>
<dbReference type="Ensembl" id="ENSNLET00000042009.1">
    <property type="protein sequence ID" value="ENSNLEP00000030493.1"/>
    <property type="gene ID" value="ENSNLEG00000033814.1"/>
</dbReference>
<evidence type="ECO:0000313" key="2">
    <source>
        <dbReference type="Ensembl" id="ENSNLEP00000030493.1"/>
    </source>
</evidence>
<feature type="region of interest" description="Disordered" evidence="1">
    <location>
        <begin position="69"/>
        <end position="90"/>
    </location>
</feature>
<dbReference type="InParanoid" id="A0A2I3GGR6"/>
<dbReference type="Proteomes" id="UP000001073">
    <property type="component" value="Chromosome 8"/>
</dbReference>
<dbReference type="STRING" id="61853.ENSNLEP00000030493"/>
<evidence type="ECO:0000313" key="3">
    <source>
        <dbReference type="Proteomes" id="UP000001073"/>
    </source>
</evidence>